<dbReference type="AlphaFoldDB" id="A0A1C4A590"/>
<dbReference type="Proteomes" id="UP000181997">
    <property type="component" value="Unassembled WGS sequence"/>
</dbReference>
<gene>
    <name evidence="4" type="ORF">GA0061094_1242</name>
</gene>
<dbReference type="Gene3D" id="3.40.630.30">
    <property type="match status" value="1"/>
</dbReference>
<evidence type="ECO:0000313" key="5">
    <source>
        <dbReference type="Proteomes" id="UP000181997"/>
    </source>
</evidence>
<organism evidence="4 5">
    <name type="scientific">[Bacillus] enclensis</name>
    <dbReference type="NCBI Taxonomy" id="1402860"/>
    <lineage>
        <taxon>Bacteria</taxon>
        <taxon>Bacillati</taxon>
        <taxon>Bacillota</taxon>
        <taxon>Bacilli</taxon>
        <taxon>Bacillales</taxon>
        <taxon>Bacillaceae</taxon>
        <taxon>Rossellomorea</taxon>
    </lineage>
</organism>
<dbReference type="InterPro" id="IPR000182">
    <property type="entry name" value="GNAT_dom"/>
</dbReference>
<proteinExistence type="predicted"/>
<dbReference type="Pfam" id="PF00583">
    <property type="entry name" value="Acetyltransf_1"/>
    <property type="match status" value="1"/>
</dbReference>
<name>A0A1C4A590_9BACI</name>
<dbReference type="EMBL" id="FMAU01000001">
    <property type="protein sequence ID" value="SCB89721.1"/>
    <property type="molecule type" value="Genomic_DNA"/>
</dbReference>
<evidence type="ECO:0000256" key="1">
    <source>
        <dbReference type="ARBA" id="ARBA00022679"/>
    </source>
</evidence>
<keyword evidence="5" id="KW-1185">Reference proteome</keyword>
<evidence type="ECO:0000259" key="3">
    <source>
        <dbReference type="PROSITE" id="PS51186"/>
    </source>
</evidence>
<dbReference type="GO" id="GO:0016747">
    <property type="term" value="F:acyltransferase activity, transferring groups other than amino-acyl groups"/>
    <property type="evidence" value="ECO:0007669"/>
    <property type="project" value="InterPro"/>
</dbReference>
<protein>
    <submittedName>
        <fullName evidence="4">Phosphinothricin acetyltransferase</fullName>
    </submittedName>
</protein>
<dbReference type="SUPFAM" id="SSF55729">
    <property type="entry name" value="Acyl-CoA N-acyltransferases (Nat)"/>
    <property type="match status" value="1"/>
</dbReference>
<keyword evidence="1 4" id="KW-0808">Transferase</keyword>
<evidence type="ECO:0000313" key="4">
    <source>
        <dbReference type="EMBL" id="SCB89721.1"/>
    </source>
</evidence>
<sequence>MKRLFIEEMKPEDWAVVREIYLEGIATGNATFQKEAPSWEQWHKGHANEGRIVARTADCLLGWAALSPVSSRCVYNGVAEVSVYVSTQHQGKGTGSLLLDALIKVSESNGYWTLQAGIFPENVSSIKLHEKHGFRVVGRREKIGKMGGIWRDTLLLERRSKTVGVS</sequence>
<feature type="domain" description="N-acetyltransferase" evidence="3">
    <location>
        <begin position="4"/>
        <end position="155"/>
    </location>
</feature>
<dbReference type="PANTHER" id="PTHR43072:SF23">
    <property type="entry name" value="UPF0039 PROTEIN C11D3.02C"/>
    <property type="match status" value="1"/>
</dbReference>
<dbReference type="InterPro" id="IPR016181">
    <property type="entry name" value="Acyl_CoA_acyltransferase"/>
</dbReference>
<dbReference type="PANTHER" id="PTHR43072">
    <property type="entry name" value="N-ACETYLTRANSFERASE"/>
    <property type="match status" value="1"/>
</dbReference>
<dbReference type="CDD" id="cd04301">
    <property type="entry name" value="NAT_SF"/>
    <property type="match status" value="1"/>
</dbReference>
<keyword evidence="2" id="KW-0012">Acyltransferase</keyword>
<accession>A0A1C4A590</accession>
<evidence type="ECO:0000256" key="2">
    <source>
        <dbReference type="ARBA" id="ARBA00023315"/>
    </source>
</evidence>
<reference evidence="5" key="1">
    <citation type="submission" date="2016-08" db="EMBL/GenBank/DDBJ databases">
        <authorList>
            <person name="Varghese N."/>
            <person name="Submissions Spin"/>
        </authorList>
    </citation>
    <scope>NUCLEOTIDE SEQUENCE [LARGE SCALE GENOMIC DNA]</scope>
    <source>
        <strain evidence="5">SGD-1123</strain>
    </source>
</reference>
<dbReference type="OrthoDB" id="9798006at2"/>
<dbReference type="PROSITE" id="PS51186">
    <property type="entry name" value="GNAT"/>
    <property type="match status" value="1"/>
</dbReference>